<protein>
    <submittedName>
        <fullName evidence="2">Uncharacterized protein</fullName>
    </submittedName>
</protein>
<proteinExistence type="predicted"/>
<evidence type="ECO:0000256" key="1">
    <source>
        <dbReference type="SAM" id="MobiDB-lite"/>
    </source>
</evidence>
<name>A0A833SSN0_PHYIN</name>
<feature type="compositionally biased region" description="Low complexity" evidence="1">
    <location>
        <begin position="1"/>
        <end position="13"/>
    </location>
</feature>
<evidence type="ECO:0000313" key="4">
    <source>
        <dbReference type="Proteomes" id="UP000602510"/>
    </source>
</evidence>
<dbReference type="EMBL" id="JAACNO010002566">
    <property type="protein sequence ID" value="KAF4132229.1"/>
    <property type="molecule type" value="Genomic_DNA"/>
</dbReference>
<dbReference type="Proteomes" id="UP000602510">
    <property type="component" value="Unassembled WGS sequence"/>
</dbReference>
<dbReference type="EMBL" id="WSZM01000619">
    <property type="protein sequence ID" value="KAF4030870.1"/>
    <property type="molecule type" value="Genomic_DNA"/>
</dbReference>
<organism evidence="2 4">
    <name type="scientific">Phytophthora infestans</name>
    <name type="common">Potato late blight agent</name>
    <name type="synonym">Botrytis infestans</name>
    <dbReference type="NCBI Taxonomy" id="4787"/>
    <lineage>
        <taxon>Eukaryota</taxon>
        <taxon>Sar</taxon>
        <taxon>Stramenopiles</taxon>
        <taxon>Oomycota</taxon>
        <taxon>Peronosporomycetes</taxon>
        <taxon>Peronosporales</taxon>
        <taxon>Peronosporaceae</taxon>
        <taxon>Phytophthora</taxon>
    </lineage>
</organism>
<dbReference type="Proteomes" id="UP000704712">
    <property type="component" value="Unassembled WGS sequence"/>
</dbReference>
<dbReference type="AlphaFoldDB" id="A0A833SSN0"/>
<feature type="compositionally biased region" description="Acidic residues" evidence="1">
    <location>
        <begin position="17"/>
        <end position="33"/>
    </location>
</feature>
<reference evidence="2" key="1">
    <citation type="submission" date="2020-04" db="EMBL/GenBank/DDBJ databases">
        <title>Hybrid Assembly of Korean Phytophthora infestans isolates.</title>
        <authorList>
            <person name="Prokchorchik M."/>
            <person name="Lee Y."/>
            <person name="Seo J."/>
            <person name="Cho J.-H."/>
            <person name="Park Y.-E."/>
            <person name="Jang D.-C."/>
            <person name="Im J.-S."/>
            <person name="Choi J.-G."/>
            <person name="Park H.-J."/>
            <person name="Lee G.-B."/>
            <person name="Lee Y.-G."/>
            <person name="Hong S.-Y."/>
            <person name="Cho K."/>
            <person name="Sohn K.H."/>
        </authorList>
    </citation>
    <scope>NUCLEOTIDE SEQUENCE</scope>
    <source>
        <strain evidence="2">KR_1_A1</strain>
        <strain evidence="3">KR_2_A2</strain>
    </source>
</reference>
<gene>
    <name evidence="2" type="ORF">GN244_ATG17307</name>
    <name evidence="3" type="ORF">GN958_ATG18581</name>
</gene>
<feature type="region of interest" description="Disordered" evidence="1">
    <location>
        <begin position="1"/>
        <end position="34"/>
    </location>
</feature>
<sequence length="174" mass="19892">MKKRMATAAMTTTVDTQDSEDNEEISGDADDPLNLDSQQIFAETKGCVLIDQVGMSEVRAPWTASYAEIYPVVVEKKRRQSAYQRFVNRRYSPHEPVPSMRKPRSEEQVKQGYAQVVPDYEQEKKDNEQDAQDESYSVLTFFGPHLPNNFRPARLAHCLMTQVVHHIEGTEANQ</sequence>
<keyword evidence="4" id="KW-1185">Reference proteome</keyword>
<feature type="region of interest" description="Disordered" evidence="1">
    <location>
        <begin position="85"/>
        <end position="111"/>
    </location>
</feature>
<accession>A0A833SSN0</accession>
<evidence type="ECO:0000313" key="3">
    <source>
        <dbReference type="EMBL" id="KAF4132229.1"/>
    </source>
</evidence>
<comment type="caution">
    <text evidence="2">The sequence shown here is derived from an EMBL/GenBank/DDBJ whole genome shotgun (WGS) entry which is preliminary data.</text>
</comment>
<evidence type="ECO:0000313" key="2">
    <source>
        <dbReference type="EMBL" id="KAF4030870.1"/>
    </source>
</evidence>